<dbReference type="Pfam" id="PF03107">
    <property type="entry name" value="C1_2"/>
    <property type="match status" value="5"/>
</dbReference>
<feature type="domain" description="DC1" evidence="2">
    <location>
        <begin position="245"/>
        <end position="295"/>
    </location>
</feature>
<dbReference type="EMBL" id="JAEFBK010000013">
    <property type="protein sequence ID" value="KAG7533906.1"/>
    <property type="molecule type" value="Genomic_DNA"/>
</dbReference>
<feature type="domain" description="DC1" evidence="2">
    <location>
        <begin position="189"/>
        <end position="235"/>
    </location>
</feature>
<dbReference type="Proteomes" id="UP000694240">
    <property type="component" value="Chromosome 13"/>
</dbReference>
<keyword evidence="5" id="KW-1185">Reference proteome</keyword>
<accession>A0A8T1XH80</accession>
<protein>
    <submittedName>
        <fullName evidence="4">DC1</fullName>
    </submittedName>
</protein>
<evidence type="ECO:0000313" key="5">
    <source>
        <dbReference type="Proteomes" id="UP000694240"/>
    </source>
</evidence>
<evidence type="ECO:0000256" key="1">
    <source>
        <dbReference type="ARBA" id="ARBA00022737"/>
    </source>
</evidence>
<feature type="domain" description="DC1" evidence="2">
    <location>
        <begin position="331"/>
        <end position="382"/>
    </location>
</feature>
<feature type="domain" description="DC1" evidence="2">
    <location>
        <begin position="392"/>
        <end position="442"/>
    </location>
</feature>
<dbReference type="InterPro" id="IPR053192">
    <property type="entry name" value="Vacuole_Formation_Reg"/>
</dbReference>
<reference evidence="4 5" key="1">
    <citation type="submission" date="2020-12" db="EMBL/GenBank/DDBJ databases">
        <title>Concerted genomic and epigenomic changes stabilize Arabidopsis allopolyploids.</title>
        <authorList>
            <person name="Chen Z."/>
        </authorList>
    </citation>
    <scope>NUCLEOTIDE SEQUENCE [LARGE SCALE GENOMIC DNA]</scope>
    <source>
        <strain evidence="4">Allo738</strain>
        <tissue evidence="4">Leaf</tissue>
    </source>
</reference>
<proteinExistence type="predicted"/>
<evidence type="ECO:0000259" key="2">
    <source>
        <dbReference type="Pfam" id="PF03107"/>
    </source>
</evidence>
<sequence>MKEKYNFSFFEKKEKRNNKNPIEHISASKPRCLQSDPANPHTLCRRYDPPLSICFTCKGHNHLKDKKYYYYCATCDLEFHRGCHYYPSEIKHPFHLLHPLTLTLLNPSFDLSEIPHSWAYDSSDSESYADAADPVDQDSTSDESREKCKSCGTNLDAGPAICYRCSICNFNLDLYCAFNPPPLTIENPKTHDHTLTLLPRKLHLPCDACGFSLDARNDSVFSCLLCNYMVHRRCIYLPRVIKITRHQHRLSYTSSVVVPTGDKLSCGVCRKVVDVNYGQYSCIKGCHYAVHSKCATKKEVWDGKDLEGVPEKVEEDIEPFVRIDEETIQHFSHDHHYLKVHHGNCNRRNHENKFCQACTLPITVSDSFYSCVQCDFVLHETCSCLPRIIHHPLHKHPLTLSYPFYPKHSNKGFFRCSGCNQDDCGFMYKCRDCNFFLDARCALLPDPLIHDCHPHELFINLTRGRCMVCKTLNCAPMFLECIECELFLGLKCATLPCVAHYKHDNHPLTLCCGEEETTDLQYWCEICETTLDATKWFYTCNSCRVTLHIECLLGSDVYMKPNHIIKIDDEKVDIARNSGNSRPLCDGCKDRCVDTLVFKWLDKTMCSLYCAKYQIRLERDDSD</sequence>
<dbReference type="Pfam" id="PF22926">
    <property type="entry name" value="C1-like_CT"/>
    <property type="match status" value="1"/>
</dbReference>
<dbReference type="PANTHER" id="PTHR32410">
    <property type="entry name" value="CYSTEINE/HISTIDINE-RICH C1 DOMAIN FAMILY PROTEIN"/>
    <property type="match status" value="1"/>
</dbReference>
<evidence type="ECO:0000259" key="3">
    <source>
        <dbReference type="Pfam" id="PF22926"/>
    </source>
</evidence>
<keyword evidence="1" id="KW-0677">Repeat</keyword>
<dbReference type="AlphaFoldDB" id="A0A8T1XH80"/>
<feature type="domain" description="DC1-like C-terminal" evidence="3">
    <location>
        <begin position="572"/>
        <end position="611"/>
    </location>
</feature>
<evidence type="ECO:0000313" key="4">
    <source>
        <dbReference type="EMBL" id="KAG7533906.1"/>
    </source>
</evidence>
<dbReference type="InterPro" id="IPR054483">
    <property type="entry name" value="DC1-like_CT"/>
</dbReference>
<comment type="caution">
    <text evidence="4">The sequence shown here is derived from an EMBL/GenBank/DDBJ whole genome shotgun (WGS) entry which is preliminary data.</text>
</comment>
<feature type="domain" description="DC1" evidence="2">
    <location>
        <begin position="502"/>
        <end position="551"/>
    </location>
</feature>
<organism evidence="4 5">
    <name type="scientific">Arabidopsis thaliana x Arabidopsis arenosa</name>
    <dbReference type="NCBI Taxonomy" id="1240361"/>
    <lineage>
        <taxon>Eukaryota</taxon>
        <taxon>Viridiplantae</taxon>
        <taxon>Streptophyta</taxon>
        <taxon>Embryophyta</taxon>
        <taxon>Tracheophyta</taxon>
        <taxon>Spermatophyta</taxon>
        <taxon>Magnoliopsida</taxon>
        <taxon>eudicotyledons</taxon>
        <taxon>Gunneridae</taxon>
        <taxon>Pentapetalae</taxon>
        <taxon>rosids</taxon>
        <taxon>malvids</taxon>
        <taxon>Brassicales</taxon>
        <taxon>Brassicaceae</taxon>
        <taxon>Camelineae</taxon>
        <taxon>Arabidopsis</taxon>
    </lineage>
</organism>
<name>A0A8T1XH80_9BRAS</name>
<dbReference type="PANTHER" id="PTHR32410:SF210">
    <property type="entry name" value="CYSTEINE_HISTIDINE-RICH C1 DOMAIN FAMILY PROTEIN"/>
    <property type="match status" value="1"/>
</dbReference>
<gene>
    <name evidence="4" type="ORF">ISN45_Aa08g015020</name>
</gene>
<dbReference type="InterPro" id="IPR004146">
    <property type="entry name" value="DC1"/>
</dbReference>